<organism evidence="4 5">
    <name type="scientific">Microvirga subterranea</name>
    <dbReference type="NCBI Taxonomy" id="186651"/>
    <lineage>
        <taxon>Bacteria</taxon>
        <taxon>Pseudomonadati</taxon>
        <taxon>Pseudomonadota</taxon>
        <taxon>Alphaproteobacteria</taxon>
        <taxon>Hyphomicrobiales</taxon>
        <taxon>Methylobacteriaceae</taxon>
        <taxon>Microvirga</taxon>
    </lineage>
</organism>
<feature type="region of interest" description="Disordered" evidence="1">
    <location>
        <begin position="30"/>
        <end position="99"/>
    </location>
</feature>
<feature type="domain" description="GGDEF" evidence="3">
    <location>
        <begin position="122"/>
        <end position="255"/>
    </location>
</feature>
<dbReference type="AlphaFoldDB" id="A0A370HD66"/>
<dbReference type="PROSITE" id="PS50883">
    <property type="entry name" value="EAL"/>
    <property type="match status" value="1"/>
</dbReference>
<name>A0A370HD66_9HYPH</name>
<dbReference type="Proteomes" id="UP000254925">
    <property type="component" value="Unassembled WGS sequence"/>
</dbReference>
<dbReference type="PROSITE" id="PS50887">
    <property type="entry name" value="GGDEF"/>
    <property type="match status" value="1"/>
</dbReference>
<feature type="domain" description="EAL" evidence="2">
    <location>
        <begin position="264"/>
        <end position="519"/>
    </location>
</feature>
<comment type="caution">
    <text evidence="4">The sequence shown here is derived from an EMBL/GenBank/DDBJ whole genome shotgun (WGS) entry which is preliminary data.</text>
</comment>
<dbReference type="NCBIfam" id="TIGR00254">
    <property type="entry name" value="GGDEF"/>
    <property type="match status" value="1"/>
</dbReference>
<gene>
    <name evidence="4" type="ORF">DES45_11132</name>
</gene>
<evidence type="ECO:0000259" key="2">
    <source>
        <dbReference type="PROSITE" id="PS50883"/>
    </source>
</evidence>
<dbReference type="InterPro" id="IPR000160">
    <property type="entry name" value="GGDEF_dom"/>
</dbReference>
<evidence type="ECO:0000259" key="3">
    <source>
        <dbReference type="PROSITE" id="PS50887"/>
    </source>
</evidence>
<dbReference type="Gene3D" id="3.20.20.450">
    <property type="entry name" value="EAL domain"/>
    <property type="match status" value="1"/>
</dbReference>
<accession>A0A370HD66</accession>
<keyword evidence="5" id="KW-1185">Reference proteome</keyword>
<dbReference type="PANTHER" id="PTHR44757">
    <property type="entry name" value="DIGUANYLATE CYCLASE DGCP"/>
    <property type="match status" value="1"/>
</dbReference>
<dbReference type="SMART" id="SM00267">
    <property type="entry name" value="GGDEF"/>
    <property type="match status" value="1"/>
</dbReference>
<proteinExistence type="predicted"/>
<reference evidence="4 5" key="1">
    <citation type="submission" date="2018-07" db="EMBL/GenBank/DDBJ databases">
        <title>Genomic Encyclopedia of Type Strains, Phase IV (KMG-IV): sequencing the most valuable type-strain genomes for metagenomic binning, comparative biology and taxonomic classification.</title>
        <authorList>
            <person name="Goeker M."/>
        </authorList>
    </citation>
    <scope>NUCLEOTIDE SEQUENCE [LARGE SCALE GENOMIC DNA]</scope>
    <source>
        <strain evidence="4 5">DSM 14364</strain>
    </source>
</reference>
<dbReference type="PANTHER" id="PTHR44757:SF2">
    <property type="entry name" value="BIOFILM ARCHITECTURE MAINTENANCE PROTEIN MBAA"/>
    <property type="match status" value="1"/>
</dbReference>
<dbReference type="InterPro" id="IPR035919">
    <property type="entry name" value="EAL_sf"/>
</dbReference>
<dbReference type="CDD" id="cd01948">
    <property type="entry name" value="EAL"/>
    <property type="match status" value="1"/>
</dbReference>
<evidence type="ECO:0000313" key="4">
    <source>
        <dbReference type="EMBL" id="RDI54856.1"/>
    </source>
</evidence>
<dbReference type="Gene3D" id="3.30.70.270">
    <property type="match status" value="1"/>
</dbReference>
<dbReference type="InterPro" id="IPR001633">
    <property type="entry name" value="EAL_dom"/>
</dbReference>
<dbReference type="SUPFAM" id="SSF55073">
    <property type="entry name" value="Nucleotide cyclase"/>
    <property type="match status" value="1"/>
</dbReference>
<dbReference type="InterPro" id="IPR043128">
    <property type="entry name" value="Rev_trsase/Diguanyl_cyclase"/>
</dbReference>
<dbReference type="Pfam" id="PF00563">
    <property type="entry name" value="EAL"/>
    <property type="match status" value="1"/>
</dbReference>
<dbReference type="EMBL" id="QQBB01000011">
    <property type="protein sequence ID" value="RDI54856.1"/>
    <property type="molecule type" value="Genomic_DNA"/>
</dbReference>
<dbReference type="Pfam" id="PF00990">
    <property type="entry name" value="GGDEF"/>
    <property type="match status" value="1"/>
</dbReference>
<dbReference type="CDD" id="cd01949">
    <property type="entry name" value="GGDEF"/>
    <property type="match status" value="1"/>
</dbReference>
<feature type="compositionally biased region" description="Basic and acidic residues" evidence="1">
    <location>
        <begin position="57"/>
        <end position="68"/>
    </location>
</feature>
<protein>
    <submittedName>
        <fullName evidence="4">Diguanylate cyclase (GGDEF)-like protein</fullName>
    </submittedName>
</protein>
<sequence>MIRMLLSRDDILAIYDPPGKETLHLLTGQAGATRKHVQADPSHGLPGADGRARQHHGGGESHQDRPGKPAEAAQPQAQAPRTHTDQQPRHGPARDSLTGLSTRAEFQDRCGEAVAAAKHAGNPIALFLMGLDRFKDLNNMLGHQTGDAVLVEIAQGLNSLLKTSDLAARFGGDEFALMMTGLSSPTDAQPLASQLLEITAASVRRKAPNFRSSASVGVALYPEHGSNVDELIQNADIALRRAKTEGRGQTQVFSQPMRATLVERLQQLSAFQRAVEVGEVRPYYQPQMRLSDRRSYGFEALARWVLPDGEILYPAHFQAALEDAESAILLGDHMLQRISDDLRRWQDAEMPACKMSINVTAPELKRGDYPDRVARLFQAKRVPLSQLTVEITESVLLDEKNSQVTETLADLRKLGISIALDDFGTGFASLTHLKSYAVNQIKIDRSFISDLTSNTDDWAIVRATLSLARSLGIQTVAEGLEEKDQLKCLQSLGCDFGQGFFFSRALPADEAEAYFRMHRAYKKAQLHQFVLPSREP</sequence>
<dbReference type="OrthoDB" id="9814202at2"/>
<dbReference type="SMART" id="SM00052">
    <property type="entry name" value="EAL"/>
    <property type="match status" value="1"/>
</dbReference>
<dbReference type="InterPro" id="IPR052155">
    <property type="entry name" value="Biofilm_reg_signaling"/>
</dbReference>
<feature type="compositionally biased region" description="Low complexity" evidence="1">
    <location>
        <begin position="69"/>
        <end position="80"/>
    </location>
</feature>
<dbReference type="InterPro" id="IPR029787">
    <property type="entry name" value="Nucleotide_cyclase"/>
</dbReference>
<evidence type="ECO:0000256" key="1">
    <source>
        <dbReference type="SAM" id="MobiDB-lite"/>
    </source>
</evidence>
<evidence type="ECO:0000313" key="5">
    <source>
        <dbReference type="Proteomes" id="UP000254925"/>
    </source>
</evidence>
<dbReference type="SUPFAM" id="SSF141868">
    <property type="entry name" value="EAL domain-like"/>
    <property type="match status" value="1"/>
</dbReference>